<reference evidence="10 11" key="1">
    <citation type="submission" date="2023-08" db="EMBL/GenBank/DDBJ databases">
        <title>A Necator americanus chromosomal reference genome.</title>
        <authorList>
            <person name="Ilik V."/>
            <person name="Petrzelkova K.J."/>
            <person name="Pardy F."/>
            <person name="Fuh T."/>
            <person name="Niatou-Singa F.S."/>
            <person name="Gouil Q."/>
            <person name="Baker L."/>
            <person name="Ritchie M.E."/>
            <person name="Jex A.R."/>
            <person name="Gazzola D."/>
            <person name="Li H."/>
            <person name="Toshio Fujiwara R."/>
            <person name="Zhan B."/>
            <person name="Aroian R.V."/>
            <person name="Pafco B."/>
            <person name="Schwarz E.M."/>
        </authorList>
    </citation>
    <scope>NUCLEOTIDE SEQUENCE [LARGE SCALE GENOMIC DNA]</scope>
    <source>
        <strain evidence="10 11">Aroian</strain>
        <tissue evidence="10">Whole animal</tissue>
    </source>
</reference>
<evidence type="ECO:0000259" key="9">
    <source>
        <dbReference type="PROSITE" id="PS50011"/>
    </source>
</evidence>
<protein>
    <recommendedName>
        <fullName evidence="9">Protein kinase domain-containing protein</fullName>
    </recommendedName>
</protein>
<dbReference type="SUPFAM" id="SSF56112">
    <property type="entry name" value="Protein kinase-like (PK-like)"/>
    <property type="match status" value="1"/>
</dbReference>
<proteinExistence type="inferred from homology"/>
<feature type="domain" description="Protein kinase" evidence="9">
    <location>
        <begin position="82"/>
        <end position="142"/>
    </location>
</feature>
<dbReference type="InterPro" id="IPR000719">
    <property type="entry name" value="Prot_kinase_dom"/>
</dbReference>
<gene>
    <name evidence="10" type="primary">Necator_chrX.g22505</name>
    <name evidence="10" type="ORF">RB195_022342</name>
</gene>
<organism evidence="10 11">
    <name type="scientific">Necator americanus</name>
    <name type="common">Human hookworm</name>
    <dbReference type="NCBI Taxonomy" id="51031"/>
    <lineage>
        <taxon>Eukaryota</taxon>
        <taxon>Metazoa</taxon>
        <taxon>Ecdysozoa</taxon>
        <taxon>Nematoda</taxon>
        <taxon>Chromadorea</taxon>
        <taxon>Rhabditida</taxon>
        <taxon>Rhabditina</taxon>
        <taxon>Rhabditomorpha</taxon>
        <taxon>Strongyloidea</taxon>
        <taxon>Ancylostomatidae</taxon>
        <taxon>Bunostominae</taxon>
        <taxon>Necator</taxon>
    </lineage>
</organism>
<keyword evidence="11" id="KW-1185">Reference proteome</keyword>
<evidence type="ECO:0000313" key="11">
    <source>
        <dbReference type="Proteomes" id="UP001303046"/>
    </source>
</evidence>
<evidence type="ECO:0000256" key="3">
    <source>
        <dbReference type="ARBA" id="ARBA00022741"/>
    </source>
</evidence>
<evidence type="ECO:0000256" key="6">
    <source>
        <dbReference type="ARBA" id="ARBA00037966"/>
    </source>
</evidence>
<dbReference type="PROSITE" id="PS50011">
    <property type="entry name" value="PROTEIN_KINASE_DOM"/>
    <property type="match status" value="1"/>
</dbReference>
<dbReference type="Proteomes" id="UP001303046">
    <property type="component" value="Unassembled WGS sequence"/>
</dbReference>
<dbReference type="PANTHER" id="PTHR45646:SF11">
    <property type="entry name" value="SERINE_THREONINE-PROTEIN KINASE DOA"/>
    <property type="match status" value="1"/>
</dbReference>
<evidence type="ECO:0000256" key="7">
    <source>
        <dbReference type="PROSITE-ProRule" id="PRU10141"/>
    </source>
</evidence>
<evidence type="ECO:0000256" key="1">
    <source>
        <dbReference type="ARBA" id="ARBA00022527"/>
    </source>
</evidence>
<comment type="caution">
    <text evidence="10">The sequence shown here is derived from an EMBL/GenBank/DDBJ whole genome shotgun (WGS) entry which is preliminary data.</text>
</comment>
<dbReference type="InterPro" id="IPR017441">
    <property type="entry name" value="Protein_kinase_ATP_BS"/>
</dbReference>
<dbReference type="EMBL" id="JAVFWL010000006">
    <property type="protein sequence ID" value="KAK6761242.1"/>
    <property type="molecule type" value="Genomic_DNA"/>
</dbReference>
<accession>A0ABR1EEX2</accession>
<dbReference type="PROSITE" id="PS00107">
    <property type="entry name" value="PROTEIN_KINASE_ATP"/>
    <property type="match status" value="1"/>
</dbReference>
<dbReference type="InterPro" id="IPR051175">
    <property type="entry name" value="CLK_kinases"/>
</dbReference>
<keyword evidence="4" id="KW-0418">Kinase</keyword>
<comment type="similarity">
    <text evidence="6">Belongs to the protein kinase superfamily. CMGC Ser/Thr protein kinase family. Lammer subfamily.</text>
</comment>
<evidence type="ECO:0000256" key="8">
    <source>
        <dbReference type="SAM" id="MobiDB-lite"/>
    </source>
</evidence>
<sequence>MRYTGSYVPMTYRRKVRKKSVRTCGRGSSKPRSRKDDQGRAERAEKRARMKAHLDRQAAGVLPDDEDGHLIFKRNDILLGRWELREELGEGTFGRVVKTYDKQRDKMRAVKIVRNVHKYRDAAYLEIKVLTKLRQLDPTGAQ</sequence>
<evidence type="ECO:0000256" key="5">
    <source>
        <dbReference type="ARBA" id="ARBA00022840"/>
    </source>
</evidence>
<feature type="compositionally biased region" description="Basic and acidic residues" evidence="8">
    <location>
        <begin position="34"/>
        <end position="56"/>
    </location>
</feature>
<evidence type="ECO:0000313" key="10">
    <source>
        <dbReference type="EMBL" id="KAK6761242.1"/>
    </source>
</evidence>
<dbReference type="InterPro" id="IPR011009">
    <property type="entry name" value="Kinase-like_dom_sf"/>
</dbReference>
<evidence type="ECO:0000256" key="2">
    <source>
        <dbReference type="ARBA" id="ARBA00022679"/>
    </source>
</evidence>
<dbReference type="Gene3D" id="3.30.200.20">
    <property type="entry name" value="Phosphorylase Kinase, domain 1"/>
    <property type="match status" value="1"/>
</dbReference>
<dbReference type="PANTHER" id="PTHR45646">
    <property type="entry name" value="SERINE/THREONINE-PROTEIN KINASE DOA-RELATED"/>
    <property type="match status" value="1"/>
</dbReference>
<feature type="region of interest" description="Disordered" evidence="8">
    <location>
        <begin position="15"/>
        <end position="59"/>
    </location>
</feature>
<keyword evidence="1" id="KW-0723">Serine/threonine-protein kinase</keyword>
<keyword evidence="3 7" id="KW-0547">Nucleotide-binding</keyword>
<keyword evidence="5 7" id="KW-0067">ATP-binding</keyword>
<evidence type="ECO:0000256" key="4">
    <source>
        <dbReference type="ARBA" id="ARBA00022777"/>
    </source>
</evidence>
<feature type="binding site" evidence="7">
    <location>
        <position position="111"/>
    </location>
    <ligand>
        <name>ATP</name>
        <dbReference type="ChEBI" id="CHEBI:30616"/>
    </ligand>
</feature>
<keyword evidence="2" id="KW-0808">Transferase</keyword>
<name>A0ABR1EEX2_NECAM</name>